<dbReference type="RefSeq" id="WP_143489232.1">
    <property type="nucleotide sequence ID" value="NZ_VJOY01000011.1"/>
</dbReference>
<evidence type="ECO:0000256" key="1">
    <source>
        <dbReference type="SAM" id="SignalP"/>
    </source>
</evidence>
<protein>
    <submittedName>
        <fullName evidence="2">Uncharacterized protein</fullName>
    </submittedName>
</protein>
<feature type="signal peptide" evidence="1">
    <location>
        <begin position="1"/>
        <end position="21"/>
    </location>
</feature>
<gene>
    <name evidence="2" type="ORF">FM069_15270</name>
</gene>
<evidence type="ECO:0000313" key="3">
    <source>
        <dbReference type="Proteomes" id="UP000315235"/>
    </source>
</evidence>
<reference evidence="2 3" key="1">
    <citation type="submission" date="2019-07" db="EMBL/GenBank/DDBJ databases">
        <title>Pseudomonas mangiferae sp. nov., isolated from bark of mango tree in Thailand.</title>
        <authorList>
            <person name="Srisuk N."/>
            <person name="Anurat P."/>
        </authorList>
    </citation>
    <scope>NUCLEOTIDE SEQUENCE [LARGE SCALE GENOMIC DNA]</scope>
    <source>
        <strain evidence="2 3">DMKU_BBB3-04</strain>
    </source>
</reference>
<name>A0A553GWA9_9PSED</name>
<keyword evidence="3" id="KW-1185">Reference proteome</keyword>
<dbReference type="Proteomes" id="UP000315235">
    <property type="component" value="Unassembled WGS sequence"/>
</dbReference>
<evidence type="ECO:0000313" key="2">
    <source>
        <dbReference type="EMBL" id="TRX73772.1"/>
    </source>
</evidence>
<dbReference type="AlphaFoldDB" id="A0A553GWA9"/>
<sequence>MAAVKWLFVTVWLGLLPVAHASEAALEGLSREVAERVVALDRAIEACDAQKRSASPAALQRDRLVTLGIEREAVMGAVMYLGQRNDYRCARRPLADLLLASTLLDNARKAYGQPPLGYPDTLAALTQPDVRYFELEAAYGRLSPDARAYLAAQYGETPFDALTVIKGLPEY</sequence>
<organism evidence="2 3">
    <name type="scientific">Pseudomonas mangiferae</name>
    <dbReference type="NCBI Taxonomy" id="2593654"/>
    <lineage>
        <taxon>Bacteria</taxon>
        <taxon>Pseudomonadati</taxon>
        <taxon>Pseudomonadota</taxon>
        <taxon>Gammaproteobacteria</taxon>
        <taxon>Pseudomonadales</taxon>
        <taxon>Pseudomonadaceae</taxon>
        <taxon>Pseudomonas</taxon>
    </lineage>
</organism>
<accession>A0A553GWA9</accession>
<comment type="caution">
    <text evidence="2">The sequence shown here is derived from an EMBL/GenBank/DDBJ whole genome shotgun (WGS) entry which is preliminary data.</text>
</comment>
<dbReference type="EMBL" id="VJOY01000011">
    <property type="protein sequence ID" value="TRX73772.1"/>
    <property type="molecule type" value="Genomic_DNA"/>
</dbReference>
<feature type="chain" id="PRO_5021980183" evidence="1">
    <location>
        <begin position="22"/>
        <end position="171"/>
    </location>
</feature>
<keyword evidence="1" id="KW-0732">Signal</keyword>
<proteinExistence type="predicted"/>